<reference evidence="1 2" key="1">
    <citation type="journal article" date="2015" name="Genome Announc.">
        <title>Expanding the biotechnology potential of lactobacilli through comparative genomics of 213 strains and associated genera.</title>
        <authorList>
            <person name="Sun Z."/>
            <person name="Harris H.M."/>
            <person name="McCann A."/>
            <person name="Guo C."/>
            <person name="Argimon S."/>
            <person name="Zhang W."/>
            <person name="Yang X."/>
            <person name="Jeffery I.B."/>
            <person name="Cooney J.C."/>
            <person name="Kagawa T.F."/>
            <person name="Liu W."/>
            <person name="Song Y."/>
            <person name="Salvetti E."/>
            <person name="Wrobel A."/>
            <person name="Rasinkangas P."/>
            <person name="Parkhill J."/>
            <person name="Rea M.C."/>
            <person name="O'Sullivan O."/>
            <person name="Ritari J."/>
            <person name="Douillard F.P."/>
            <person name="Paul Ross R."/>
            <person name="Yang R."/>
            <person name="Briner A.E."/>
            <person name="Felis G.E."/>
            <person name="de Vos W.M."/>
            <person name="Barrangou R."/>
            <person name="Klaenhammer T.R."/>
            <person name="Caufield P.W."/>
            <person name="Cui Y."/>
            <person name="Zhang H."/>
            <person name="O'Toole P.W."/>
        </authorList>
    </citation>
    <scope>NUCLEOTIDE SEQUENCE [LARGE SCALE GENOMIC DNA]</scope>
    <source>
        <strain evidence="1 2">DSM 23927</strain>
    </source>
</reference>
<sequence>MFKRKPKEQTITPKDYDFSEMVKAARVKPTHFKEVQKVFSQLKKKPRTKK</sequence>
<keyword evidence="2" id="KW-1185">Reference proteome</keyword>
<dbReference type="PATRIC" id="fig|1423727.3.peg.438"/>
<dbReference type="EMBL" id="AYZQ01000001">
    <property type="protein sequence ID" value="KRM72726.1"/>
    <property type="molecule type" value="Genomic_DNA"/>
</dbReference>
<evidence type="ECO:0000313" key="1">
    <source>
        <dbReference type="EMBL" id="KRM72726.1"/>
    </source>
</evidence>
<protein>
    <submittedName>
        <fullName evidence="1">Uncharacterized protein</fullName>
    </submittedName>
</protein>
<dbReference type="AlphaFoldDB" id="A0A0R2B999"/>
<evidence type="ECO:0000313" key="2">
    <source>
        <dbReference type="Proteomes" id="UP000051672"/>
    </source>
</evidence>
<name>A0A0R2B999_9LACO</name>
<dbReference type="RefSeq" id="WP_169790020.1">
    <property type="nucleotide sequence ID" value="NZ_AYZQ01000001.1"/>
</dbReference>
<gene>
    <name evidence="1" type="ORF">FC34_GL000436</name>
</gene>
<organism evidence="1 2">
    <name type="scientific">Lacticaseibacillus brantae DSM 23927</name>
    <dbReference type="NCBI Taxonomy" id="1423727"/>
    <lineage>
        <taxon>Bacteria</taxon>
        <taxon>Bacillati</taxon>
        <taxon>Bacillota</taxon>
        <taxon>Bacilli</taxon>
        <taxon>Lactobacillales</taxon>
        <taxon>Lactobacillaceae</taxon>
        <taxon>Lacticaseibacillus</taxon>
    </lineage>
</organism>
<accession>A0A0R2B999</accession>
<comment type="caution">
    <text evidence="1">The sequence shown here is derived from an EMBL/GenBank/DDBJ whole genome shotgun (WGS) entry which is preliminary data.</text>
</comment>
<proteinExistence type="predicted"/>
<dbReference type="Proteomes" id="UP000051672">
    <property type="component" value="Unassembled WGS sequence"/>
</dbReference>